<feature type="domain" description="Pyruvate carboxyltransferase" evidence="7">
    <location>
        <begin position="93"/>
        <end position="384"/>
    </location>
</feature>
<dbReference type="RefSeq" id="XP_046078295.1">
    <property type="nucleotide sequence ID" value="XM_046219669.1"/>
</dbReference>
<dbReference type="NCBIfam" id="NF004283">
    <property type="entry name" value="PRK05692.1"/>
    <property type="match status" value="1"/>
</dbReference>
<dbReference type="AlphaFoldDB" id="A0AAD4L1Z3"/>
<dbReference type="GO" id="GO:0046951">
    <property type="term" value="P:ketone body biosynthetic process"/>
    <property type="evidence" value="ECO:0007669"/>
    <property type="project" value="TreeGrafter"/>
</dbReference>
<dbReference type="PANTHER" id="PTHR42738">
    <property type="entry name" value="HYDROXYMETHYLGLUTARYL-COA LYASE"/>
    <property type="match status" value="1"/>
</dbReference>
<dbReference type="Pfam" id="PF00682">
    <property type="entry name" value="HMGL-like"/>
    <property type="match status" value="1"/>
</dbReference>
<protein>
    <recommendedName>
        <fullName evidence="3">hydroxymethylglutaryl-CoA lyase</fullName>
        <ecNumber evidence="3">4.1.3.4</ecNumber>
    </recommendedName>
</protein>
<dbReference type="InterPro" id="IPR043594">
    <property type="entry name" value="HMGL"/>
</dbReference>
<comment type="caution">
    <text evidence="8">The sequence shown here is derived from an EMBL/GenBank/DDBJ whole genome shotgun (WGS) entry which is preliminary data.</text>
</comment>
<keyword evidence="5 8" id="KW-0456">Lyase</keyword>
<reference evidence="8" key="1">
    <citation type="submission" date="2021-12" db="EMBL/GenBank/DDBJ databases">
        <title>Convergent genome expansion in fungi linked to evolution of root-endophyte symbiosis.</title>
        <authorList>
            <consortium name="DOE Joint Genome Institute"/>
            <person name="Ke Y.-H."/>
            <person name="Bonito G."/>
            <person name="Liao H.-L."/>
            <person name="Looney B."/>
            <person name="Rojas-Flechas A."/>
            <person name="Nash J."/>
            <person name="Hameed K."/>
            <person name="Schadt C."/>
            <person name="Martin F."/>
            <person name="Crous P.W."/>
            <person name="Miettinen O."/>
            <person name="Magnuson J.K."/>
            <person name="Labbe J."/>
            <person name="Jacobson D."/>
            <person name="Doktycz M.J."/>
            <person name="Veneault-Fourrey C."/>
            <person name="Kuo A."/>
            <person name="Mondo S."/>
            <person name="Calhoun S."/>
            <person name="Riley R."/>
            <person name="Ohm R."/>
            <person name="LaButti K."/>
            <person name="Andreopoulos B."/>
            <person name="Pangilinan J."/>
            <person name="Nolan M."/>
            <person name="Tritt A."/>
            <person name="Clum A."/>
            <person name="Lipzen A."/>
            <person name="Daum C."/>
            <person name="Barry K."/>
            <person name="Grigoriev I.V."/>
            <person name="Vilgalys R."/>
        </authorList>
    </citation>
    <scope>NUCLEOTIDE SEQUENCE</scope>
    <source>
        <strain evidence="8">PMI_201</strain>
    </source>
</reference>
<dbReference type="Proteomes" id="UP001201262">
    <property type="component" value="Unassembled WGS sequence"/>
</dbReference>
<dbReference type="GO" id="GO:0046872">
    <property type="term" value="F:metal ion binding"/>
    <property type="evidence" value="ECO:0007669"/>
    <property type="project" value="UniProtKB-KW"/>
</dbReference>
<sequence length="417" mass="44529">MQDVDEIPTPPRLLWLALSAFPLHPLSLPSTVLHNCPPHGHALTGLPISHLSQATATMYQSSLPRLLPRTLRAVRPRTTRSFSTEARLTADHVRVVEVGPRDGLQNEKKSISLKTKIELIERLAKTGVTTIEAGSFVPAKWVPQMASTSEILQHLLRTPPQSGNQISYNYLVPNIKGLENLVKLMEAESAAAGANSDSEATTTTEISLFAAATEAFSKANTNCTIAESIERVRPIVALAKEKDIRVRGYVSVALGCPYEGPDVSPLKVAEITATLLEMGADEVSVADTTGMGTAPRTLELLRTLTAAGIANSDLALHFHDTYGQALVNTIVGLEHGIRIFDSSVGGLGGCPYSKGATGNVATEDLVHTLHSLGMHTGIDLEEMARIGSWISDELGRANDSRAGKATLARIAGEKTCP</sequence>
<dbReference type="Gene3D" id="3.20.20.70">
    <property type="entry name" value="Aldolase class I"/>
    <property type="match status" value="1"/>
</dbReference>
<dbReference type="PROSITE" id="PS50991">
    <property type="entry name" value="PYR_CT"/>
    <property type="match status" value="1"/>
</dbReference>
<dbReference type="EMBL" id="JAJTJA010000001">
    <property type="protein sequence ID" value="KAH8705674.1"/>
    <property type="molecule type" value="Genomic_DNA"/>
</dbReference>
<dbReference type="GO" id="GO:0006552">
    <property type="term" value="P:L-leucine catabolic process"/>
    <property type="evidence" value="ECO:0007669"/>
    <property type="project" value="TreeGrafter"/>
</dbReference>
<evidence type="ECO:0000256" key="1">
    <source>
        <dbReference type="ARBA" id="ARBA00005143"/>
    </source>
</evidence>
<keyword evidence="9" id="KW-1185">Reference proteome</keyword>
<dbReference type="FunFam" id="3.20.20.70:FF:000071">
    <property type="entry name" value="Hydroxymethylglutaryl-CoA lyase"/>
    <property type="match status" value="1"/>
</dbReference>
<dbReference type="GO" id="GO:0004419">
    <property type="term" value="F:hydroxymethylglutaryl-CoA lyase activity"/>
    <property type="evidence" value="ECO:0007669"/>
    <property type="project" value="UniProtKB-EC"/>
</dbReference>
<proteinExistence type="inferred from homology"/>
<keyword evidence="4" id="KW-0479">Metal-binding</keyword>
<evidence type="ECO:0000313" key="8">
    <source>
        <dbReference type="EMBL" id="KAH8705674.1"/>
    </source>
</evidence>
<dbReference type="PANTHER" id="PTHR42738:SF7">
    <property type="entry name" value="HYDROXYMETHYLGLUTARYL-COA LYASE"/>
    <property type="match status" value="1"/>
</dbReference>
<dbReference type="SUPFAM" id="SSF51569">
    <property type="entry name" value="Aldolase"/>
    <property type="match status" value="1"/>
</dbReference>
<evidence type="ECO:0000259" key="7">
    <source>
        <dbReference type="PROSITE" id="PS50991"/>
    </source>
</evidence>
<gene>
    <name evidence="8" type="ORF">BGW36DRAFT_422217</name>
</gene>
<evidence type="ECO:0000256" key="4">
    <source>
        <dbReference type="ARBA" id="ARBA00022723"/>
    </source>
</evidence>
<evidence type="ECO:0000313" key="9">
    <source>
        <dbReference type="Proteomes" id="UP001201262"/>
    </source>
</evidence>
<dbReference type="InterPro" id="IPR000891">
    <property type="entry name" value="PYR_CT"/>
</dbReference>
<organism evidence="8 9">
    <name type="scientific">Talaromyces proteolyticus</name>
    <dbReference type="NCBI Taxonomy" id="1131652"/>
    <lineage>
        <taxon>Eukaryota</taxon>
        <taxon>Fungi</taxon>
        <taxon>Dikarya</taxon>
        <taxon>Ascomycota</taxon>
        <taxon>Pezizomycotina</taxon>
        <taxon>Eurotiomycetes</taxon>
        <taxon>Eurotiomycetidae</taxon>
        <taxon>Eurotiales</taxon>
        <taxon>Trichocomaceae</taxon>
        <taxon>Talaromyces</taxon>
        <taxon>Talaromyces sect. Bacilispori</taxon>
    </lineage>
</organism>
<comment type="similarity">
    <text evidence="2">Belongs to the HMG-CoA lyase family.</text>
</comment>
<dbReference type="InterPro" id="IPR013785">
    <property type="entry name" value="Aldolase_TIM"/>
</dbReference>
<dbReference type="GeneID" id="70249956"/>
<evidence type="ECO:0000256" key="2">
    <source>
        <dbReference type="ARBA" id="ARBA00009405"/>
    </source>
</evidence>
<accession>A0AAD4L1Z3</accession>
<name>A0AAD4L1Z3_9EURO</name>
<evidence type="ECO:0000256" key="6">
    <source>
        <dbReference type="ARBA" id="ARBA00049877"/>
    </source>
</evidence>
<dbReference type="EC" id="4.1.3.4" evidence="3"/>
<dbReference type="CDD" id="cd07938">
    <property type="entry name" value="DRE_TIM_HMGL"/>
    <property type="match status" value="1"/>
</dbReference>
<evidence type="ECO:0000256" key="3">
    <source>
        <dbReference type="ARBA" id="ARBA00012910"/>
    </source>
</evidence>
<evidence type="ECO:0000256" key="5">
    <source>
        <dbReference type="ARBA" id="ARBA00023239"/>
    </source>
</evidence>
<comment type="pathway">
    <text evidence="1">Metabolic intermediate metabolism; (S)-3-hydroxy-3-methylglutaryl-CoA degradation; acetoacetate from (S)-3-hydroxy-3-methylglutaryl-CoA: step 1/1.</text>
</comment>
<comment type="catalytic activity">
    <reaction evidence="6">
        <text>(3S)-3-hydroxy-3-methylglutaryl-CoA = acetoacetate + acetyl-CoA</text>
        <dbReference type="Rhea" id="RHEA:24404"/>
        <dbReference type="ChEBI" id="CHEBI:13705"/>
        <dbReference type="ChEBI" id="CHEBI:43074"/>
        <dbReference type="ChEBI" id="CHEBI:57288"/>
        <dbReference type="EC" id="4.1.3.4"/>
    </reaction>
</comment>